<evidence type="ECO:0000256" key="1">
    <source>
        <dbReference type="ARBA" id="ARBA00022618"/>
    </source>
</evidence>
<keyword evidence="1" id="KW-0132">Cell division</keyword>
<dbReference type="PANTHER" id="PTHR12827">
    <property type="entry name" value="MEIOTIC CHECKPOINT REGULATOR TSG24 FAMILY MEMBER"/>
    <property type="match status" value="1"/>
</dbReference>
<accession>A0A1B0CZC4</accession>
<dbReference type="EnsemblMetazoa" id="PPAI000446-RA">
    <property type="protein sequence ID" value="PPAI000446-PA"/>
    <property type="gene ID" value="PPAI000446"/>
</dbReference>
<proteinExistence type="predicted"/>
<organism evidence="7 8">
    <name type="scientific">Phlebotomus papatasi</name>
    <name type="common">Sandfly</name>
    <dbReference type="NCBI Taxonomy" id="29031"/>
    <lineage>
        <taxon>Eukaryota</taxon>
        <taxon>Metazoa</taxon>
        <taxon>Ecdysozoa</taxon>
        <taxon>Arthropoda</taxon>
        <taxon>Hexapoda</taxon>
        <taxon>Insecta</taxon>
        <taxon>Pterygota</taxon>
        <taxon>Neoptera</taxon>
        <taxon>Endopterygota</taxon>
        <taxon>Diptera</taxon>
        <taxon>Nematocera</taxon>
        <taxon>Psychodoidea</taxon>
        <taxon>Psychodidae</taxon>
        <taxon>Phlebotomus</taxon>
        <taxon>Phlebotomus</taxon>
    </lineage>
</organism>
<keyword evidence="8" id="KW-1185">Reference proteome</keyword>
<keyword evidence="3" id="KW-0498">Mitosis</keyword>
<dbReference type="InterPro" id="IPR041221">
    <property type="entry name" value="APC1_C"/>
</dbReference>
<evidence type="ECO:0000259" key="5">
    <source>
        <dbReference type="Pfam" id="PF18122"/>
    </source>
</evidence>
<dbReference type="PANTHER" id="PTHR12827:SF3">
    <property type="entry name" value="ANAPHASE-PROMOTING COMPLEX SUBUNIT 1"/>
    <property type="match status" value="1"/>
</dbReference>
<keyword evidence="2" id="KW-0677">Repeat</keyword>
<dbReference type="GO" id="GO:0060090">
    <property type="term" value="F:molecular adaptor activity"/>
    <property type="evidence" value="ECO:0007669"/>
    <property type="project" value="TreeGrafter"/>
</dbReference>
<dbReference type="InterPro" id="IPR048971">
    <property type="entry name" value="Apc1_3rd"/>
</dbReference>
<name>A0A1B0CZC4_PHLPP</name>
<dbReference type="GO" id="GO:0051301">
    <property type="term" value="P:cell division"/>
    <property type="evidence" value="ECO:0007669"/>
    <property type="project" value="UniProtKB-KW"/>
</dbReference>
<evidence type="ECO:0000256" key="4">
    <source>
        <dbReference type="ARBA" id="ARBA00023306"/>
    </source>
</evidence>
<evidence type="ECO:0000256" key="2">
    <source>
        <dbReference type="ARBA" id="ARBA00022737"/>
    </source>
</evidence>
<sequence>MNKFEGVCIKIGSTEIIQLPIAPCILPELNTLQTVIMNDRYYWPIRFDRDSNWHQLEKILEKCGCVDIKKRAGCLSLLEDPNRLKSLLAKSLTSEQFSTWRIKPKSLLSFSSDTFVEIFVDKFLLGHEDVPVCDQEQELTELLMTQFYNCLIQDRLEALPIFISLVLIIRRINFKPCTQDIWQFKIIDATLKKSQISQTDSLLSREILQSLELKLMSCIETWGNDCFNLMKQFLFSSSINFLQDGNLSTVTLTKLAILVVFYDLPINVLNFVDLRGQLNYLGMLVELKRLKLDTNSIHCISKILLNSI</sequence>
<dbReference type="GO" id="GO:0007091">
    <property type="term" value="P:metaphase/anaphase transition of mitotic cell cycle"/>
    <property type="evidence" value="ECO:0007669"/>
    <property type="project" value="TreeGrafter"/>
</dbReference>
<dbReference type="VEuPathDB" id="VectorBase:PPAI000446"/>
<dbReference type="GO" id="GO:0005680">
    <property type="term" value="C:anaphase-promoting complex"/>
    <property type="evidence" value="ECO:0007669"/>
    <property type="project" value="InterPro"/>
</dbReference>
<dbReference type="Proteomes" id="UP000092462">
    <property type="component" value="Unassembled WGS sequence"/>
</dbReference>
<feature type="domain" description="Anaphase-promoting complex subunit 1 C-terminal" evidence="5">
    <location>
        <begin position="109"/>
        <end position="265"/>
    </location>
</feature>
<feature type="domain" description="Anaphase-promoting complex subunit 1 beta-sandwich" evidence="6">
    <location>
        <begin position="21"/>
        <end position="71"/>
    </location>
</feature>
<dbReference type="AlphaFoldDB" id="A0A1B0CZC4"/>
<dbReference type="GO" id="GO:0031145">
    <property type="term" value="P:anaphase-promoting complex-dependent catabolic process"/>
    <property type="evidence" value="ECO:0007669"/>
    <property type="project" value="TreeGrafter"/>
</dbReference>
<dbReference type="Pfam" id="PF18122">
    <property type="entry name" value="APC1_C"/>
    <property type="match status" value="1"/>
</dbReference>
<dbReference type="EMBL" id="AJVK01009522">
    <property type="status" value="NOT_ANNOTATED_CDS"/>
    <property type="molecule type" value="Genomic_DNA"/>
</dbReference>
<dbReference type="InterPro" id="IPR024990">
    <property type="entry name" value="Apc1"/>
</dbReference>
<reference evidence="7" key="1">
    <citation type="submission" date="2022-08" db="UniProtKB">
        <authorList>
            <consortium name="EnsemblMetazoa"/>
        </authorList>
    </citation>
    <scope>IDENTIFICATION</scope>
    <source>
        <strain evidence="7">Israel</strain>
    </source>
</reference>
<evidence type="ECO:0000313" key="7">
    <source>
        <dbReference type="EnsemblMetazoa" id="PPAI000446-PA"/>
    </source>
</evidence>
<evidence type="ECO:0000259" key="6">
    <source>
        <dbReference type="Pfam" id="PF21282"/>
    </source>
</evidence>
<dbReference type="VEuPathDB" id="VectorBase:PPAPM1_010972"/>
<keyword evidence="4" id="KW-0131">Cell cycle</keyword>
<evidence type="ECO:0000256" key="3">
    <source>
        <dbReference type="ARBA" id="ARBA00022776"/>
    </source>
</evidence>
<dbReference type="Pfam" id="PF21282">
    <property type="entry name" value="APC1_3rd"/>
    <property type="match status" value="1"/>
</dbReference>
<dbReference type="GO" id="GO:0070979">
    <property type="term" value="P:protein K11-linked ubiquitination"/>
    <property type="evidence" value="ECO:0007669"/>
    <property type="project" value="TreeGrafter"/>
</dbReference>
<protein>
    <submittedName>
        <fullName evidence="7">Uncharacterized protein</fullName>
    </submittedName>
</protein>
<evidence type="ECO:0000313" key="8">
    <source>
        <dbReference type="Proteomes" id="UP000092462"/>
    </source>
</evidence>